<accession>A0ABS0SCY0</accession>
<gene>
    <name evidence="3" type="ORF">IOD40_10680</name>
</gene>
<feature type="domain" description="Cysteine-rich" evidence="2">
    <location>
        <begin position="11"/>
        <end position="92"/>
    </location>
</feature>
<dbReference type="PANTHER" id="PTHR30296">
    <property type="entry name" value="UNCHARACTERIZED PROTEIN YKGE"/>
    <property type="match status" value="1"/>
</dbReference>
<dbReference type="PANTHER" id="PTHR30296:SF0">
    <property type="entry name" value="LACTATE UTILIZATION PROTEIN A"/>
    <property type="match status" value="1"/>
</dbReference>
<proteinExistence type="predicted"/>
<dbReference type="Pfam" id="PF02754">
    <property type="entry name" value="CCG"/>
    <property type="match status" value="2"/>
</dbReference>
<evidence type="ECO:0000256" key="1">
    <source>
        <dbReference type="SAM" id="MobiDB-lite"/>
    </source>
</evidence>
<reference evidence="3 4" key="1">
    <citation type="submission" date="2020-10" db="EMBL/GenBank/DDBJ databases">
        <title>Aquamicrobium zhengzhouensis sp. nov., a exopolysaccharide producing bacterium isolated from farmland soil.</title>
        <authorList>
            <person name="Wang X."/>
        </authorList>
    </citation>
    <scope>NUCLEOTIDE SEQUENCE [LARGE SCALE GENOMIC DNA]</scope>
    <source>
        <strain evidence="4">cd-1</strain>
    </source>
</reference>
<comment type="caution">
    <text evidence="3">The sequence shown here is derived from an EMBL/GenBank/DDBJ whole genome shotgun (WGS) entry which is preliminary data.</text>
</comment>
<name>A0ABS0SCY0_9HYPH</name>
<evidence type="ECO:0000313" key="3">
    <source>
        <dbReference type="EMBL" id="MBI1621126.1"/>
    </source>
</evidence>
<feature type="region of interest" description="Disordered" evidence="1">
    <location>
        <begin position="240"/>
        <end position="260"/>
    </location>
</feature>
<dbReference type="Proteomes" id="UP000601789">
    <property type="component" value="Unassembled WGS sequence"/>
</dbReference>
<evidence type="ECO:0000313" key="4">
    <source>
        <dbReference type="Proteomes" id="UP000601789"/>
    </source>
</evidence>
<keyword evidence="4" id="KW-1185">Reference proteome</keyword>
<sequence length="260" mass="27924">MQQYSPFRPRVGLFTTCLIETFRPAIGYAAIMLLEDAGCRVEIPEGQQCCGQPSLDDSDDPDHLDQASRIIEAFESFDFVVAPSASCAASLKDYAALFASNPAWEARARAFSQKVHELTSFLVDIMNVGPIAVRLDANVTFFDSCAGGAEPRFQPQPRVLLSAIAGLSLKEMAQTAGCCGFGSNRCAKTSPAMTEDIRAAGSSILVSGDLSCLMGLARKLKRDGSAIEVRHIAELLAGMHDTPPIGGTTRSTHRPLERQP</sequence>
<evidence type="ECO:0000259" key="2">
    <source>
        <dbReference type="Pfam" id="PF02754"/>
    </source>
</evidence>
<dbReference type="InterPro" id="IPR004017">
    <property type="entry name" value="Cys_rich_dom"/>
</dbReference>
<feature type="domain" description="Cysteine-rich" evidence="2">
    <location>
        <begin position="139"/>
        <end position="214"/>
    </location>
</feature>
<protein>
    <submittedName>
        <fullName evidence="3">(Fe-S)-binding protein</fullName>
    </submittedName>
</protein>
<dbReference type="EMBL" id="JADGMQ010000006">
    <property type="protein sequence ID" value="MBI1621126.1"/>
    <property type="molecule type" value="Genomic_DNA"/>
</dbReference>
<organism evidence="3 4">
    <name type="scientific">Aquamicrobium zhengzhouense</name>
    <dbReference type="NCBI Taxonomy" id="2781738"/>
    <lineage>
        <taxon>Bacteria</taxon>
        <taxon>Pseudomonadati</taxon>
        <taxon>Pseudomonadota</taxon>
        <taxon>Alphaproteobacteria</taxon>
        <taxon>Hyphomicrobiales</taxon>
        <taxon>Phyllobacteriaceae</taxon>
        <taxon>Aquamicrobium</taxon>
    </lineage>
</organism>